<dbReference type="Proteomes" id="UP001164539">
    <property type="component" value="Chromosome 8"/>
</dbReference>
<evidence type="ECO:0000313" key="2">
    <source>
        <dbReference type="Proteomes" id="UP001164539"/>
    </source>
</evidence>
<reference evidence="1 2" key="1">
    <citation type="journal article" date="2023" name="Science">
        <title>Complex scaffold remodeling in plant triterpene biosynthesis.</title>
        <authorList>
            <person name="De La Pena R."/>
            <person name="Hodgson H."/>
            <person name="Liu J.C."/>
            <person name="Stephenson M.J."/>
            <person name="Martin A.C."/>
            <person name="Owen C."/>
            <person name="Harkess A."/>
            <person name="Leebens-Mack J."/>
            <person name="Jimenez L.E."/>
            <person name="Osbourn A."/>
            <person name="Sattely E.S."/>
        </authorList>
    </citation>
    <scope>NUCLEOTIDE SEQUENCE [LARGE SCALE GENOMIC DNA]</scope>
    <source>
        <strain evidence="2">cv. JPN11</strain>
        <tissue evidence="1">Leaf</tissue>
    </source>
</reference>
<keyword evidence="2" id="KW-1185">Reference proteome</keyword>
<evidence type="ECO:0000313" key="1">
    <source>
        <dbReference type="EMBL" id="KAJ4713071.1"/>
    </source>
</evidence>
<organism evidence="1 2">
    <name type="scientific">Melia azedarach</name>
    <name type="common">Chinaberry tree</name>
    <dbReference type="NCBI Taxonomy" id="155640"/>
    <lineage>
        <taxon>Eukaryota</taxon>
        <taxon>Viridiplantae</taxon>
        <taxon>Streptophyta</taxon>
        <taxon>Embryophyta</taxon>
        <taxon>Tracheophyta</taxon>
        <taxon>Spermatophyta</taxon>
        <taxon>Magnoliopsida</taxon>
        <taxon>eudicotyledons</taxon>
        <taxon>Gunneridae</taxon>
        <taxon>Pentapetalae</taxon>
        <taxon>rosids</taxon>
        <taxon>malvids</taxon>
        <taxon>Sapindales</taxon>
        <taxon>Meliaceae</taxon>
        <taxon>Melia</taxon>
    </lineage>
</organism>
<name>A0ACC1XPH1_MELAZ</name>
<comment type="caution">
    <text evidence="1">The sequence shown here is derived from an EMBL/GenBank/DDBJ whole genome shotgun (WGS) entry which is preliminary data.</text>
</comment>
<proteinExistence type="predicted"/>
<protein>
    <submittedName>
        <fullName evidence="1">Vinorine synthase-like</fullName>
    </submittedName>
</protein>
<gene>
    <name evidence="1" type="ORF">OWV82_015215</name>
</gene>
<sequence>QSMEICIISKEIIKPSSPTPPHLRTYKLCLIDQLALHTHFGFLLFYSKIDKNIINNISSLLKLSLSKTLTHYYPFAGRVRDGFSIDCDDSGVPFIEANIDINMSEILRKPEMSILEQLMPYNPNEEVSITQANLSIQLNYFDCGGVAICVCLRHVVADGSALAHFFKNWATIARGFGDNIEDVIFDSTSIFPPKEFATSIMSNVNKAQHSTNYITKRFIFDGRKIATLKEQIKNKSKFNPTRMEVVSALIWGALISMTRESDDASPTLVIVLNIRRRMNPPFPQQCIRNAVYSVMGNWVKNDPIDCNNLAKNIHQLILTVKDGDVRQHYNMDTLEEQISKETDELASDSDKVNYFGITSLCGLPFYEADFGWGKPTWKSICFKSKNVASLVDASDGKGVEAWVGLSENNMKKFEQEHGILSYASQDTIAISQSKL</sequence>
<feature type="non-terminal residue" evidence="1">
    <location>
        <position position="1"/>
    </location>
</feature>
<accession>A0ACC1XPH1</accession>
<dbReference type="EMBL" id="CM051401">
    <property type="protein sequence ID" value="KAJ4713071.1"/>
    <property type="molecule type" value="Genomic_DNA"/>
</dbReference>